<sequence length="606" mass="67498">MARRGPALLLQLWCVVVLSLSMVLSRKADIILFGGDIITMEDGDLSRDQGKARPLEAVAIAGETIQAVGTLDEVFRHAGPKTQTVYLSQQTLMPGFIEPHTHPIWGARMLKQYTSIGLANFSSYEEIRSVMVNRINELAATPNSNGWGAFFGWDPELISDLPALNADVLDGFSDTIPIFVQGRTGHIAWANHAALRAANITKTTESPPGGKIEKDRDNNPTGKLLGSPAIEAVHNQMPPLEPHTFARGLEDQWRSYASAGFTTVTELYHQPDPGLDEVLRRSTDADDFPLRLALYKYVQAVRDVDCTDCADGDAGGIGEYSSRLWETGIKLIADGSPHSGTAAIREPYLYTPLTETLGFPDPPGYGILNLETRALFETVRRYHRQGKKVSIHAHGERANDQVLNVHEQVLSELPYQDNRHRIDHLGLITEEQIERAGKLNVTLSFFIDHLRFYAKVYKTNIFGDRVNRWTPLSLATKNNITWTIHQDIPASPGDPTPFANMKTAITRCTRDDPTTPYGPEYRVSIHEALKSYTVNAAWQLHLEDKVGSIQVGKKADLVVLSENPYRVDPFDLERIRIVETFVDGRRNKLARLKTVKGTDLHVLDSP</sequence>
<protein>
    <recommendedName>
        <fullName evidence="3">Amidohydrolase 3 domain-containing protein</fullName>
    </recommendedName>
</protein>
<feature type="chain" id="PRO_5037087668" description="Amidohydrolase 3 domain-containing protein" evidence="2">
    <location>
        <begin position="29"/>
        <end position="606"/>
    </location>
</feature>
<dbReference type="PANTHER" id="PTHR22642:SF2">
    <property type="entry name" value="PROTEIN LONG AFTER FAR-RED 3"/>
    <property type="match status" value="1"/>
</dbReference>
<evidence type="ECO:0000259" key="3">
    <source>
        <dbReference type="Pfam" id="PF07969"/>
    </source>
</evidence>
<organism evidence="4 5">
    <name type="scientific">Patiria miniata</name>
    <name type="common">Bat star</name>
    <name type="synonym">Asterina miniata</name>
    <dbReference type="NCBI Taxonomy" id="46514"/>
    <lineage>
        <taxon>Eukaryota</taxon>
        <taxon>Metazoa</taxon>
        <taxon>Echinodermata</taxon>
        <taxon>Eleutherozoa</taxon>
        <taxon>Asterozoa</taxon>
        <taxon>Asteroidea</taxon>
        <taxon>Valvatacea</taxon>
        <taxon>Valvatida</taxon>
        <taxon>Asterinidae</taxon>
        <taxon>Patiria</taxon>
    </lineage>
</organism>
<dbReference type="GeneID" id="119737277"/>
<dbReference type="InterPro" id="IPR032466">
    <property type="entry name" value="Metal_Hydrolase"/>
</dbReference>
<dbReference type="GO" id="GO:0016810">
    <property type="term" value="F:hydrolase activity, acting on carbon-nitrogen (but not peptide) bonds"/>
    <property type="evidence" value="ECO:0007669"/>
    <property type="project" value="InterPro"/>
</dbReference>
<dbReference type="RefSeq" id="XP_038067419.1">
    <property type="nucleotide sequence ID" value="XM_038211491.1"/>
</dbReference>
<reference evidence="4" key="1">
    <citation type="submission" date="2022-11" db="UniProtKB">
        <authorList>
            <consortium name="EnsemblMetazoa"/>
        </authorList>
    </citation>
    <scope>IDENTIFICATION</scope>
</reference>
<dbReference type="PANTHER" id="PTHR22642">
    <property type="entry name" value="IMIDAZOLONEPROPIONASE"/>
    <property type="match status" value="1"/>
</dbReference>
<dbReference type="SUPFAM" id="SSF51556">
    <property type="entry name" value="Metallo-dependent hydrolases"/>
    <property type="match status" value="1"/>
</dbReference>
<dbReference type="AlphaFoldDB" id="A0A914AVA4"/>
<dbReference type="InterPro" id="IPR013108">
    <property type="entry name" value="Amidohydro_3"/>
</dbReference>
<dbReference type="OrthoDB" id="3501663at2759"/>
<evidence type="ECO:0000313" key="4">
    <source>
        <dbReference type="EnsemblMetazoa" id="XP_038067419.1"/>
    </source>
</evidence>
<dbReference type="InterPro" id="IPR011059">
    <property type="entry name" value="Metal-dep_hydrolase_composite"/>
</dbReference>
<dbReference type="EnsemblMetazoa" id="XM_038211491.1">
    <property type="protein sequence ID" value="XP_038067419.1"/>
    <property type="gene ID" value="LOC119737277"/>
</dbReference>
<dbReference type="Gene3D" id="3.10.310.70">
    <property type="match status" value="1"/>
</dbReference>
<proteinExistence type="predicted"/>
<feature type="region of interest" description="Disordered" evidence="1">
    <location>
        <begin position="202"/>
        <end position="221"/>
    </location>
</feature>
<evidence type="ECO:0000256" key="2">
    <source>
        <dbReference type="SAM" id="SignalP"/>
    </source>
</evidence>
<dbReference type="InterPro" id="IPR033932">
    <property type="entry name" value="YtcJ-like"/>
</dbReference>
<feature type="signal peptide" evidence="2">
    <location>
        <begin position="1"/>
        <end position="28"/>
    </location>
</feature>
<dbReference type="Pfam" id="PF07969">
    <property type="entry name" value="Amidohydro_3"/>
    <property type="match status" value="1"/>
</dbReference>
<dbReference type="OMA" id="FDIACHA"/>
<dbReference type="SUPFAM" id="SSF51338">
    <property type="entry name" value="Composite domain of metallo-dependent hydrolases"/>
    <property type="match status" value="1"/>
</dbReference>
<evidence type="ECO:0000256" key="1">
    <source>
        <dbReference type="SAM" id="MobiDB-lite"/>
    </source>
</evidence>
<feature type="domain" description="Amidohydrolase 3" evidence="3">
    <location>
        <begin position="86"/>
        <end position="585"/>
    </location>
</feature>
<keyword evidence="2" id="KW-0732">Signal</keyword>
<dbReference type="Gene3D" id="2.30.40.10">
    <property type="entry name" value="Urease, subunit C, domain 1"/>
    <property type="match status" value="1"/>
</dbReference>
<dbReference type="Gene3D" id="3.20.20.140">
    <property type="entry name" value="Metal-dependent hydrolases"/>
    <property type="match status" value="1"/>
</dbReference>
<dbReference type="CDD" id="cd01300">
    <property type="entry name" value="YtcJ_like"/>
    <property type="match status" value="1"/>
</dbReference>
<keyword evidence="5" id="KW-1185">Reference proteome</keyword>
<accession>A0A914AVA4</accession>
<name>A0A914AVA4_PATMI</name>
<dbReference type="Proteomes" id="UP000887568">
    <property type="component" value="Unplaced"/>
</dbReference>
<evidence type="ECO:0000313" key="5">
    <source>
        <dbReference type="Proteomes" id="UP000887568"/>
    </source>
</evidence>